<gene>
    <name evidence="10" type="ORF">QQS35_00315</name>
</gene>
<organism evidence="10 11">
    <name type="scientific">Aquibacillus rhizosphaerae</name>
    <dbReference type="NCBI Taxonomy" id="3051431"/>
    <lineage>
        <taxon>Bacteria</taxon>
        <taxon>Bacillati</taxon>
        <taxon>Bacillota</taxon>
        <taxon>Bacilli</taxon>
        <taxon>Bacillales</taxon>
        <taxon>Bacillaceae</taxon>
        <taxon>Aquibacillus</taxon>
    </lineage>
</organism>
<evidence type="ECO:0000259" key="9">
    <source>
        <dbReference type="Pfam" id="PF26002"/>
    </source>
</evidence>
<evidence type="ECO:0000256" key="6">
    <source>
        <dbReference type="SAM" id="Coils"/>
    </source>
</evidence>
<feature type="transmembrane region" description="Helical" evidence="8">
    <location>
        <begin position="25"/>
        <end position="46"/>
    </location>
</feature>
<feature type="region of interest" description="Disordered" evidence="7">
    <location>
        <begin position="241"/>
        <end position="271"/>
    </location>
</feature>
<feature type="coiled-coil region" evidence="6">
    <location>
        <begin position="98"/>
        <end position="128"/>
    </location>
</feature>
<keyword evidence="6" id="KW-0175">Coiled coil</keyword>
<comment type="similarity">
    <text evidence="2">Belongs to the membrane fusion protein (MFP) (TC 8.A.1) family.</text>
</comment>
<reference evidence="10 11" key="1">
    <citation type="submission" date="2023-06" db="EMBL/GenBank/DDBJ databases">
        <title>Aquibacillus rhizosphaerae LR5S19.</title>
        <authorList>
            <person name="Sun J.-Q."/>
        </authorList>
    </citation>
    <scope>NUCLEOTIDE SEQUENCE [LARGE SCALE GENOMIC DNA]</scope>
    <source>
        <strain evidence="10 11">LR5S19</strain>
    </source>
</reference>
<protein>
    <submittedName>
        <fullName evidence="10">HlyD family efflux transporter periplasmic adaptor subunit</fullName>
    </submittedName>
</protein>
<evidence type="ECO:0000256" key="8">
    <source>
        <dbReference type="SAM" id="Phobius"/>
    </source>
</evidence>
<keyword evidence="11" id="KW-1185">Reference proteome</keyword>
<evidence type="ECO:0000256" key="2">
    <source>
        <dbReference type="ARBA" id="ARBA00009477"/>
    </source>
</evidence>
<dbReference type="InterPro" id="IPR050739">
    <property type="entry name" value="MFP"/>
</dbReference>
<comment type="subcellular location">
    <subcellularLocation>
        <location evidence="1">Membrane</location>
        <topology evidence="1">Single-pass membrane protein</topology>
    </subcellularLocation>
</comment>
<feature type="coiled-coil region" evidence="6">
    <location>
        <begin position="376"/>
        <end position="410"/>
    </location>
</feature>
<proteinExistence type="inferred from homology"/>
<evidence type="ECO:0000256" key="7">
    <source>
        <dbReference type="SAM" id="MobiDB-lite"/>
    </source>
</evidence>
<evidence type="ECO:0000256" key="3">
    <source>
        <dbReference type="ARBA" id="ARBA00022692"/>
    </source>
</evidence>
<dbReference type="PANTHER" id="PTHR30386">
    <property type="entry name" value="MEMBRANE FUSION SUBUNIT OF EMRAB-TOLC MULTIDRUG EFFLUX PUMP"/>
    <property type="match status" value="1"/>
</dbReference>
<dbReference type="Pfam" id="PF26002">
    <property type="entry name" value="Beta-barrel_AprE"/>
    <property type="match status" value="1"/>
</dbReference>
<dbReference type="PANTHER" id="PTHR30386:SF26">
    <property type="entry name" value="TRANSPORT PROTEIN COMB"/>
    <property type="match status" value="1"/>
</dbReference>
<evidence type="ECO:0000313" key="10">
    <source>
        <dbReference type="EMBL" id="MDL4838917.1"/>
    </source>
</evidence>
<keyword evidence="3 8" id="KW-0812">Transmembrane</keyword>
<name>A0ABT7KZG2_9BACI</name>
<dbReference type="Proteomes" id="UP001235343">
    <property type="component" value="Unassembled WGS sequence"/>
</dbReference>
<feature type="compositionally biased region" description="Basic and acidic residues" evidence="7">
    <location>
        <begin position="249"/>
        <end position="268"/>
    </location>
</feature>
<feature type="domain" description="AprE-like beta-barrel" evidence="9">
    <location>
        <begin position="449"/>
        <end position="537"/>
    </location>
</feature>
<evidence type="ECO:0000256" key="1">
    <source>
        <dbReference type="ARBA" id="ARBA00004167"/>
    </source>
</evidence>
<dbReference type="EMBL" id="JASTZU010000001">
    <property type="protein sequence ID" value="MDL4838917.1"/>
    <property type="molecule type" value="Genomic_DNA"/>
</dbReference>
<comment type="caution">
    <text evidence="10">The sequence shown here is derived from an EMBL/GenBank/DDBJ whole genome shotgun (WGS) entry which is preliminary data.</text>
</comment>
<dbReference type="PRINTS" id="PR01490">
    <property type="entry name" value="RTXTOXIND"/>
</dbReference>
<keyword evidence="4 8" id="KW-1133">Transmembrane helix</keyword>
<dbReference type="Gene3D" id="2.40.50.100">
    <property type="match status" value="1"/>
</dbReference>
<dbReference type="Gene3D" id="2.40.30.170">
    <property type="match status" value="1"/>
</dbReference>
<evidence type="ECO:0000256" key="5">
    <source>
        <dbReference type="ARBA" id="ARBA00023136"/>
    </source>
</evidence>
<evidence type="ECO:0000313" key="11">
    <source>
        <dbReference type="Proteomes" id="UP001235343"/>
    </source>
</evidence>
<sequence>MREELKNLKDMSDSRELLEAKPNPIMPLFIYLLIIVVVISIVWTYFGEMDEVVKANGVVRTNETISSIRTEVPSKVESIEFTEGQQVNKDDILFTLDQSDQELQKQLLEEELTQVKNKKSQLNTLKQSIESGESLFDEQVQDDNEVYERYVSYQTSLSLYQQEFEDSTIEINQNIEEQSNQRKNFQSKKENSENKLEQLDRLKRAIENKENLFDNKGNPYFSRFATIELTIEQMEEDVEQSEKAYNSLKEQKQIEEEKEEELPVAKEPELDESLEQGINQETEQEVEQTIDTESSNSVIKQEQIEESKRLYEQAEYELEQYINQEILKVNNEIEQEKEKLNEITTALDGTSDYSEMMDSQEENYSATLENFKSDMLVQVSNDIDGLDQRVDKLNQKLTVLEEQIQDSIMVAPVDGVVHVRTNVSAGDFLEAGTEVLTIVPDSSASTFKVQLSVLNRDIANTRVGDIVNFRINSLPYQEYGLVKGEITKISSDATIDPESGRSYYLVEATMDQKKLFSHKGEEANIKVGMTTDAHIVTDSKKIIYYLLEKIDLRG</sequence>
<dbReference type="Gene3D" id="1.10.287.470">
    <property type="entry name" value="Helix hairpin bin"/>
    <property type="match status" value="1"/>
</dbReference>
<evidence type="ECO:0000256" key="4">
    <source>
        <dbReference type="ARBA" id="ARBA00022989"/>
    </source>
</evidence>
<keyword evidence="5 8" id="KW-0472">Membrane</keyword>
<dbReference type="RefSeq" id="WP_285929681.1">
    <property type="nucleotide sequence ID" value="NZ_JASTZU010000001.1"/>
</dbReference>
<accession>A0ABT7KZG2</accession>
<dbReference type="InterPro" id="IPR058982">
    <property type="entry name" value="Beta-barrel_AprE"/>
</dbReference>
<feature type="coiled-coil region" evidence="6">
    <location>
        <begin position="304"/>
        <end position="346"/>
    </location>
</feature>